<accession>A0A838CSW8</accession>
<sequence>MKKIISISFLCVLFLSACGQTGQPEPKKEPASADRLDSYDMLVESCPEPDYEGQTFSDLSEEEQKLYDVDRISEEEKERNPMVLEVASLQGERQEFLRKGTAEEGYNFEDLMNIGDMYMVKGTIILQFKEQLTEEELEVKEAFVKTADEIKEVFNEDAVQIEEVEMSATEL</sequence>
<dbReference type="RefSeq" id="WP_181471920.1">
    <property type="nucleotide sequence ID" value="NZ_JACEFG010000002.1"/>
</dbReference>
<organism evidence="2 3">
    <name type="scientific">Halobacillus locisalis</name>
    <dbReference type="NCBI Taxonomy" id="220753"/>
    <lineage>
        <taxon>Bacteria</taxon>
        <taxon>Bacillati</taxon>
        <taxon>Bacillota</taxon>
        <taxon>Bacilli</taxon>
        <taxon>Bacillales</taxon>
        <taxon>Bacillaceae</taxon>
        <taxon>Halobacillus</taxon>
    </lineage>
</organism>
<evidence type="ECO:0000313" key="3">
    <source>
        <dbReference type="Proteomes" id="UP000571017"/>
    </source>
</evidence>
<keyword evidence="1" id="KW-0732">Signal</keyword>
<evidence type="ECO:0000256" key="1">
    <source>
        <dbReference type="SAM" id="SignalP"/>
    </source>
</evidence>
<gene>
    <name evidence="2" type="ORF">H0266_08165</name>
</gene>
<dbReference type="AlphaFoldDB" id="A0A838CSW8"/>
<name>A0A838CSW8_9BACI</name>
<dbReference type="Proteomes" id="UP000571017">
    <property type="component" value="Unassembled WGS sequence"/>
</dbReference>
<comment type="caution">
    <text evidence="2">The sequence shown here is derived from an EMBL/GenBank/DDBJ whole genome shotgun (WGS) entry which is preliminary data.</text>
</comment>
<feature type="signal peptide" evidence="1">
    <location>
        <begin position="1"/>
        <end position="19"/>
    </location>
</feature>
<evidence type="ECO:0008006" key="4">
    <source>
        <dbReference type="Google" id="ProtNLM"/>
    </source>
</evidence>
<proteinExistence type="predicted"/>
<reference evidence="2 3" key="1">
    <citation type="journal article" date="2004" name="Extremophiles">
        <title>Halobacillus locisalis sp. nov., a halophilic bacterium isolated from a marine solar saltern of the Yellow Sea in Korea.</title>
        <authorList>
            <person name="Yoon J.H."/>
            <person name="Kang K.H."/>
            <person name="Oh T.K."/>
            <person name="Park Y.H."/>
        </authorList>
    </citation>
    <scope>NUCLEOTIDE SEQUENCE [LARGE SCALE GENOMIC DNA]</scope>
    <source>
        <strain evidence="2 3">KCTC 3788</strain>
    </source>
</reference>
<evidence type="ECO:0000313" key="2">
    <source>
        <dbReference type="EMBL" id="MBA2174865.1"/>
    </source>
</evidence>
<dbReference type="PROSITE" id="PS51257">
    <property type="entry name" value="PROKAR_LIPOPROTEIN"/>
    <property type="match status" value="1"/>
</dbReference>
<protein>
    <recommendedName>
        <fullName evidence="4">Sporulation lipoprotein YhcN/YlaJ (Spore_YhcN_YlaJ)</fullName>
    </recommendedName>
</protein>
<keyword evidence="3" id="KW-1185">Reference proteome</keyword>
<dbReference type="EMBL" id="JACEFG010000002">
    <property type="protein sequence ID" value="MBA2174865.1"/>
    <property type="molecule type" value="Genomic_DNA"/>
</dbReference>
<feature type="chain" id="PRO_5039336186" description="Sporulation lipoprotein YhcN/YlaJ (Spore_YhcN_YlaJ)" evidence="1">
    <location>
        <begin position="20"/>
        <end position="171"/>
    </location>
</feature>